<dbReference type="PANTHER" id="PTHR43053:SF4">
    <property type="entry name" value="MYOGENESIS-REGULATING GLYCOSIDASE"/>
    <property type="match status" value="1"/>
</dbReference>
<dbReference type="AlphaFoldDB" id="A0A1H7JE39"/>
<dbReference type="NCBIfam" id="NF007940">
    <property type="entry name" value="PRK10658.1"/>
    <property type="match status" value="1"/>
</dbReference>
<dbReference type="GO" id="GO:0030246">
    <property type="term" value="F:carbohydrate binding"/>
    <property type="evidence" value="ECO:0007669"/>
    <property type="project" value="InterPro"/>
</dbReference>
<dbReference type="EC" id="3.2.1.177" evidence="5"/>
<dbReference type="InterPro" id="IPR013780">
    <property type="entry name" value="Glyco_hydro_b"/>
</dbReference>
<evidence type="ECO:0000313" key="10">
    <source>
        <dbReference type="EMBL" id="SEK72858.1"/>
    </source>
</evidence>
<dbReference type="OrthoDB" id="176168at2"/>
<evidence type="ECO:0000256" key="6">
    <source>
        <dbReference type="RuleBase" id="RU361185"/>
    </source>
</evidence>
<dbReference type="SUPFAM" id="SSF117125">
    <property type="entry name" value="Putative glucosidase YicI, C-terminal domain"/>
    <property type="match status" value="1"/>
</dbReference>
<dbReference type="Gene3D" id="2.60.40.1180">
    <property type="entry name" value="Golgi alpha-mannosidase II"/>
    <property type="match status" value="2"/>
</dbReference>
<accession>A0A1H7JE39</accession>
<comment type="similarity">
    <text evidence="1 6">Belongs to the glycosyl hydrolase 31 family.</text>
</comment>
<dbReference type="Gene3D" id="3.20.20.80">
    <property type="entry name" value="Glycosidases"/>
    <property type="match status" value="1"/>
</dbReference>
<reference evidence="10 11" key="1">
    <citation type="submission" date="2016-10" db="EMBL/GenBank/DDBJ databases">
        <authorList>
            <person name="de Groot N.N."/>
        </authorList>
    </citation>
    <scope>NUCLEOTIDE SEQUENCE [LARGE SCALE GENOMIC DNA]</scope>
    <source>
        <strain evidence="10 11">KH2T6</strain>
    </source>
</reference>
<proteinExistence type="inferred from homology"/>
<dbReference type="Pfam" id="PF13802">
    <property type="entry name" value="Gal_mutarotas_2"/>
    <property type="match status" value="1"/>
</dbReference>
<dbReference type="CDD" id="cd14752">
    <property type="entry name" value="GH31_N"/>
    <property type="match status" value="1"/>
</dbReference>
<dbReference type="Gene3D" id="2.60.40.1760">
    <property type="entry name" value="glycosyl hydrolase (family 31)"/>
    <property type="match status" value="1"/>
</dbReference>
<feature type="domain" description="Glycoside hydrolase family 31 TIM barrel" evidence="7">
    <location>
        <begin position="280"/>
        <end position="596"/>
    </location>
</feature>
<evidence type="ECO:0000256" key="5">
    <source>
        <dbReference type="ARBA" id="ARBA00066962"/>
    </source>
</evidence>
<dbReference type="InterPro" id="IPR048395">
    <property type="entry name" value="Glyco_hydro_31_C"/>
</dbReference>
<evidence type="ECO:0000256" key="2">
    <source>
        <dbReference type="ARBA" id="ARBA00022801"/>
    </source>
</evidence>
<dbReference type="InterPro" id="IPR025887">
    <property type="entry name" value="Glyco_hydro_31_N_dom"/>
</dbReference>
<dbReference type="InterPro" id="IPR017853">
    <property type="entry name" value="GH"/>
</dbReference>
<evidence type="ECO:0000256" key="3">
    <source>
        <dbReference type="ARBA" id="ARBA00023295"/>
    </source>
</evidence>
<evidence type="ECO:0000259" key="7">
    <source>
        <dbReference type="Pfam" id="PF01055"/>
    </source>
</evidence>
<dbReference type="RefSeq" id="WP_074831769.1">
    <property type="nucleotide sequence ID" value="NZ_FOAT01000005.1"/>
</dbReference>
<comment type="catalytic activity">
    <reaction evidence="4">
        <text>Hydrolysis of terminal, non-reducing alpha-D-xylose residues with release of alpha-D-xylose.</text>
        <dbReference type="EC" id="3.2.1.177"/>
    </reaction>
</comment>
<protein>
    <recommendedName>
        <fullName evidence="5">alpha-D-xyloside xylohydrolase</fullName>
        <ecNumber evidence="5">3.2.1.177</ecNumber>
    </recommendedName>
</protein>
<dbReference type="FunFam" id="3.20.20.80:FF:000053">
    <property type="entry name" value="Alpha-xylosidase YicI"/>
    <property type="match status" value="1"/>
</dbReference>
<dbReference type="SUPFAM" id="SSF51445">
    <property type="entry name" value="(Trans)glycosidases"/>
    <property type="match status" value="1"/>
</dbReference>
<dbReference type="Pfam" id="PF01055">
    <property type="entry name" value="Glyco_hydro_31_2nd"/>
    <property type="match status" value="1"/>
</dbReference>
<dbReference type="Proteomes" id="UP000186015">
    <property type="component" value="Unassembled WGS sequence"/>
</dbReference>
<sequence length="781" mass="89030">MKFADGFWLNQRGYEVNYMVQTYDVVEVENGFMVVATPFSGRERYKLLGSANLEITYTSEFENVIRVNITHHKGYKDNGPHFALNKGSYKPVVTINEHEAVLVSGDTKIVVSRDNWNVSYFYKDKKLTSGGWRSTGVIKESAFKQQARMAVQADDTFWSYPADPHKTYIREQLDTTVGEYFYGFGEKFTTFTKNGQNVEIWNADGGTCSDQSYKSVPFYVSSRGYGIFVNSTDKVSFEVCSDTVSKVSFTLPGENMEYFVFGGENLTEVMKGYTDLTGKPALPPAFTFGLWLTSSFTTSYDEATITGFIDGMAERDIPLQVFHFDCFWMKGLEWCNFEWDTEQFPDPEGLLKRLHETKGLKTCVWINPYVGQRSRLFDEGMEHGYFIKNTDGSVFQCDEWQPGMAIVDFTNPDACKWYAGYLRKLCEMGVDTFKTDFGERIPTRDVVYFNGADPIKMHNFYTYLYNECVFNVLKEYYGENKACLFARSATAGGQKFPVHWGGDCSGNYNSMAEVVRGCLSLCISGFGYTSHDMAGFEATATPDIYKRWAAFGLFSTHSRLHGNQSYRVPWLFDEESCDVLRFFTKKKGELMPYIWSQAIKTHEVGVTMMRAMVIDFADDPACLTLDRQYMLGDNILVAPILNEEGIAQYYVPEGRWTDIITGKVFEGGRWYTHKCSYFEIPALAKPNSIIPYGSFKKDFEYNYLDDTNFTIYELEDGKSAVCPVYDTEANKVFELKATRNGNKIECEYTNTDVSFKISVANTDKFVEVDPKANGCKVVIDL</sequence>
<organism evidence="10 11">
    <name type="scientific">Ruminococcus albus</name>
    <dbReference type="NCBI Taxonomy" id="1264"/>
    <lineage>
        <taxon>Bacteria</taxon>
        <taxon>Bacillati</taxon>
        <taxon>Bacillota</taxon>
        <taxon>Clostridia</taxon>
        <taxon>Eubacteriales</taxon>
        <taxon>Oscillospiraceae</taxon>
        <taxon>Ruminococcus</taxon>
    </lineage>
</organism>
<dbReference type="CDD" id="cd06593">
    <property type="entry name" value="GH31_xylosidase_YicI"/>
    <property type="match status" value="1"/>
</dbReference>
<dbReference type="SUPFAM" id="SSF74650">
    <property type="entry name" value="Galactose mutarotase-like"/>
    <property type="match status" value="1"/>
</dbReference>
<name>A0A1H7JE39_RUMAL</name>
<evidence type="ECO:0000313" key="11">
    <source>
        <dbReference type="Proteomes" id="UP000186015"/>
    </source>
</evidence>
<feature type="domain" description="Glycoside hydrolase family 31 N-terminal" evidence="8">
    <location>
        <begin position="62"/>
        <end position="238"/>
    </location>
</feature>
<dbReference type="GO" id="GO:0005975">
    <property type="term" value="P:carbohydrate metabolic process"/>
    <property type="evidence" value="ECO:0007669"/>
    <property type="project" value="InterPro"/>
</dbReference>
<evidence type="ECO:0000256" key="1">
    <source>
        <dbReference type="ARBA" id="ARBA00007806"/>
    </source>
</evidence>
<evidence type="ECO:0000259" key="8">
    <source>
        <dbReference type="Pfam" id="PF13802"/>
    </source>
</evidence>
<feature type="domain" description="Glycosyl hydrolase family 31 C-terminal" evidence="9">
    <location>
        <begin position="605"/>
        <end position="690"/>
    </location>
</feature>
<dbReference type="InterPro" id="IPR000322">
    <property type="entry name" value="Glyco_hydro_31_TIM"/>
</dbReference>
<dbReference type="PANTHER" id="PTHR43053">
    <property type="entry name" value="GLYCOSIDASE FAMILY 31"/>
    <property type="match status" value="1"/>
</dbReference>
<dbReference type="InterPro" id="IPR050985">
    <property type="entry name" value="Alpha-glycosidase_related"/>
</dbReference>
<dbReference type="EMBL" id="FOAT01000005">
    <property type="protein sequence ID" value="SEK72858.1"/>
    <property type="molecule type" value="Genomic_DNA"/>
</dbReference>
<evidence type="ECO:0000256" key="4">
    <source>
        <dbReference type="ARBA" id="ARBA00052064"/>
    </source>
</evidence>
<gene>
    <name evidence="10" type="ORF">SAMN05216469_10522</name>
</gene>
<dbReference type="Pfam" id="PF21365">
    <property type="entry name" value="Glyco_hydro_31_3rd"/>
    <property type="match status" value="1"/>
</dbReference>
<dbReference type="InterPro" id="IPR011013">
    <property type="entry name" value="Gal_mutarotase_sf_dom"/>
</dbReference>
<dbReference type="SUPFAM" id="SSF51011">
    <property type="entry name" value="Glycosyl hydrolase domain"/>
    <property type="match status" value="1"/>
</dbReference>
<keyword evidence="3 6" id="KW-0326">Glycosidase</keyword>
<keyword evidence="2 6" id="KW-0378">Hydrolase</keyword>
<evidence type="ECO:0000259" key="9">
    <source>
        <dbReference type="Pfam" id="PF21365"/>
    </source>
</evidence>
<dbReference type="GO" id="GO:0061634">
    <property type="term" value="F:alpha-D-xyloside xylohydrolase"/>
    <property type="evidence" value="ECO:0007669"/>
    <property type="project" value="UniProtKB-EC"/>
</dbReference>